<dbReference type="OrthoDB" id="4951845at2759"/>
<proteinExistence type="predicted"/>
<evidence type="ECO:0008006" key="5">
    <source>
        <dbReference type="Google" id="ProtNLM"/>
    </source>
</evidence>
<dbReference type="InterPro" id="IPR036249">
    <property type="entry name" value="Thioredoxin-like_sf"/>
</dbReference>
<dbReference type="PROSITE" id="PS50404">
    <property type="entry name" value="GST_NTER"/>
    <property type="match status" value="1"/>
</dbReference>
<dbReference type="OMA" id="LDDTYPG"/>
<dbReference type="VEuPathDB" id="AmoebaDB:FDP41_005228"/>
<dbReference type="InterPro" id="IPR036282">
    <property type="entry name" value="Glutathione-S-Trfase_C_sf"/>
</dbReference>
<dbReference type="SFLD" id="SFLDS00019">
    <property type="entry name" value="Glutathione_Transferase_(cytos"/>
    <property type="match status" value="1"/>
</dbReference>
<dbReference type="InterPro" id="IPR004045">
    <property type="entry name" value="Glutathione_S-Trfase_N"/>
</dbReference>
<dbReference type="VEuPathDB" id="AmoebaDB:NfTy_052570"/>
<dbReference type="PANTHER" id="PTHR43968:SF6">
    <property type="entry name" value="GLUTATHIONE S-TRANSFERASE OMEGA"/>
    <property type="match status" value="1"/>
</dbReference>
<feature type="domain" description="GST C-terminal" evidence="2">
    <location>
        <begin position="87"/>
        <end position="222"/>
    </location>
</feature>
<dbReference type="Pfam" id="PF13417">
    <property type="entry name" value="GST_N_3"/>
    <property type="match status" value="1"/>
</dbReference>
<dbReference type="EMBL" id="VFQX01000043">
    <property type="protein sequence ID" value="KAF0975901.1"/>
    <property type="molecule type" value="Genomic_DNA"/>
</dbReference>
<dbReference type="VEuPathDB" id="AmoebaDB:NF0101120"/>
<dbReference type="AlphaFoldDB" id="A0A6A5BNP8"/>
<evidence type="ECO:0000313" key="3">
    <source>
        <dbReference type="EMBL" id="KAF0975901.1"/>
    </source>
</evidence>
<dbReference type="GO" id="GO:0005737">
    <property type="term" value="C:cytoplasm"/>
    <property type="evidence" value="ECO:0007669"/>
    <property type="project" value="TreeGrafter"/>
</dbReference>
<sequence length="238" mass="28035">MSSSSLKLYGSRLCPFVDRIKLILAFKQVPYENINVNLNMKSKEFLQLTPYGKVPVLVHNQKPIYESAAIYQYVNDVFTNHDLMHKDPYMRAMQRSWTYYCNTRLAPTIYKYMFNQDPSKEVELKQKLEDRLLFLENEGLKKMQDTNGNKGSFFLGDGNEPSMPDMMYLPFLVRLDVLKTFKGFEMGKELSRLKSMYQVNAQQDYYKNNKELPSIEEIIKGYTPYVKGELTMKEDWIL</sequence>
<organism evidence="3 4">
    <name type="scientific">Naegleria fowleri</name>
    <name type="common">Brain eating amoeba</name>
    <dbReference type="NCBI Taxonomy" id="5763"/>
    <lineage>
        <taxon>Eukaryota</taxon>
        <taxon>Discoba</taxon>
        <taxon>Heterolobosea</taxon>
        <taxon>Tetramitia</taxon>
        <taxon>Eutetramitia</taxon>
        <taxon>Vahlkampfiidae</taxon>
        <taxon>Naegleria</taxon>
    </lineage>
</organism>
<dbReference type="InterPro" id="IPR050983">
    <property type="entry name" value="GST_Omega/HSP26"/>
</dbReference>
<name>A0A6A5BNP8_NAEFO</name>
<comment type="caution">
    <text evidence="3">The sequence shown here is derived from an EMBL/GenBank/DDBJ whole genome shotgun (WGS) entry which is preliminary data.</text>
</comment>
<evidence type="ECO:0000259" key="2">
    <source>
        <dbReference type="PROSITE" id="PS50405"/>
    </source>
</evidence>
<accession>A0A6A5BNP8</accession>
<keyword evidence="4" id="KW-1185">Reference proteome</keyword>
<reference evidence="3 4" key="1">
    <citation type="journal article" date="2019" name="Sci. Rep.">
        <title>Nanopore sequencing improves the draft genome of the human pathogenic amoeba Naegleria fowleri.</title>
        <authorList>
            <person name="Liechti N."/>
            <person name="Schurch N."/>
            <person name="Bruggmann R."/>
            <person name="Wittwer M."/>
        </authorList>
    </citation>
    <scope>NUCLEOTIDE SEQUENCE [LARGE SCALE GENOMIC DNA]</scope>
    <source>
        <strain evidence="3 4">ATCC 30894</strain>
    </source>
</reference>
<dbReference type="RefSeq" id="XP_044560614.1">
    <property type="nucleotide sequence ID" value="XM_044708730.1"/>
</dbReference>
<dbReference type="PANTHER" id="PTHR43968">
    <property type="match status" value="1"/>
</dbReference>
<dbReference type="InterPro" id="IPR010987">
    <property type="entry name" value="Glutathione-S-Trfase_C-like"/>
</dbReference>
<feature type="domain" description="GST N-terminal" evidence="1">
    <location>
        <begin position="4"/>
        <end position="82"/>
    </location>
</feature>
<dbReference type="PROSITE" id="PS50405">
    <property type="entry name" value="GST_CTER"/>
    <property type="match status" value="1"/>
</dbReference>
<dbReference type="Gene3D" id="3.40.30.10">
    <property type="entry name" value="Glutaredoxin"/>
    <property type="match status" value="1"/>
</dbReference>
<dbReference type="InterPro" id="IPR040079">
    <property type="entry name" value="Glutathione_S-Trfase"/>
</dbReference>
<gene>
    <name evidence="3" type="ORF">FDP41_005228</name>
</gene>
<protein>
    <recommendedName>
        <fullName evidence="5">GST N-terminal domain-containing protein</fullName>
    </recommendedName>
</protein>
<dbReference type="SFLD" id="SFLDG00358">
    <property type="entry name" value="Main_(cytGST)"/>
    <property type="match status" value="1"/>
</dbReference>
<dbReference type="Proteomes" id="UP000444721">
    <property type="component" value="Unassembled WGS sequence"/>
</dbReference>
<dbReference type="SUPFAM" id="SSF52833">
    <property type="entry name" value="Thioredoxin-like"/>
    <property type="match status" value="1"/>
</dbReference>
<evidence type="ECO:0000313" key="4">
    <source>
        <dbReference type="Proteomes" id="UP000444721"/>
    </source>
</evidence>
<evidence type="ECO:0000259" key="1">
    <source>
        <dbReference type="PROSITE" id="PS50404"/>
    </source>
</evidence>
<dbReference type="GeneID" id="68112446"/>
<dbReference type="Gene3D" id="1.20.1050.10">
    <property type="match status" value="1"/>
</dbReference>
<dbReference type="SUPFAM" id="SSF47616">
    <property type="entry name" value="GST C-terminal domain-like"/>
    <property type="match status" value="1"/>
</dbReference>